<reference evidence="1" key="1">
    <citation type="submission" date="2022-07" db="EMBL/GenBank/DDBJ databases">
        <authorList>
            <person name="Macas J."/>
            <person name="Novak P."/>
            <person name="Neumann P."/>
        </authorList>
    </citation>
    <scope>NUCLEOTIDE SEQUENCE</scope>
</reference>
<name>A0AAV0E7Q6_9ASTE</name>
<proteinExistence type="predicted"/>
<gene>
    <name evidence="1" type="ORF">CEPIT_LOCUS22491</name>
</gene>
<keyword evidence="2" id="KW-1185">Reference proteome</keyword>
<dbReference type="Proteomes" id="UP001152523">
    <property type="component" value="Unassembled WGS sequence"/>
</dbReference>
<evidence type="ECO:0000313" key="2">
    <source>
        <dbReference type="Proteomes" id="UP001152523"/>
    </source>
</evidence>
<sequence>MKTWIHVETENSMIPLPPTNQLPNFTVMSAGTSYSSSHPSTTLPSILWFNGITVILQKRRSQVRNLSPPRMLTFNRRYYDKEESTAKTMVLPPFSILSQTLIQEVNSRSVT</sequence>
<comment type="caution">
    <text evidence="1">The sequence shown here is derived from an EMBL/GenBank/DDBJ whole genome shotgun (WGS) entry which is preliminary data.</text>
</comment>
<accession>A0AAV0E7Q6</accession>
<dbReference type="AlphaFoldDB" id="A0AAV0E7Q6"/>
<evidence type="ECO:0000313" key="1">
    <source>
        <dbReference type="EMBL" id="CAH9119051.1"/>
    </source>
</evidence>
<protein>
    <submittedName>
        <fullName evidence="1">Uncharacterized protein</fullName>
    </submittedName>
</protein>
<organism evidence="1 2">
    <name type="scientific">Cuscuta epithymum</name>
    <dbReference type="NCBI Taxonomy" id="186058"/>
    <lineage>
        <taxon>Eukaryota</taxon>
        <taxon>Viridiplantae</taxon>
        <taxon>Streptophyta</taxon>
        <taxon>Embryophyta</taxon>
        <taxon>Tracheophyta</taxon>
        <taxon>Spermatophyta</taxon>
        <taxon>Magnoliopsida</taxon>
        <taxon>eudicotyledons</taxon>
        <taxon>Gunneridae</taxon>
        <taxon>Pentapetalae</taxon>
        <taxon>asterids</taxon>
        <taxon>lamiids</taxon>
        <taxon>Solanales</taxon>
        <taxon>Convolvulaceae</taxon>
        <taxon>Cuscuteae</taxon>
        <taxon>Cuscuta</taxon>
        <taxon>Cuscuta subgen. Cuscuta</taxon>
    </lineage>
</organism>
<dbReference type="EMBL" id="CAMAPF010000913">
    <property type="protein sequence ID" value="CAH9119051.1"/>
    <property type="molecule type" value="Genomic_DNA"/>
</dbReference>